<keyword evidence="2 3" id="KW-0418">Kinase</keyword>
<evidence type="ECO:0000313" key="6">
    <source>
        <dbReference type="EMBL" id="GGI99346.1"/>
    </source>
</evidence>
<dbReference type="AlphaFoldDB" id="A0A830ECT5"/>
<keyword evidence="7" id="KW-1185">Reference proteome</keyword>
<dbReference type="OrthoDB" id="26592at2157"/>
<accession>A0A830ECT5</accession>
<sequence>MTTTDVLLAVDAGTSTIKAVAFGIDGTELAVATRKTETLRPEPGHVEQDPVAVWERTAAALRDVTGSLPDGADPVGVSVTGQGDGLWAITGDGDPAGNAMLWSDSRAAGILDEWAETGALDAIVEQCGSAPYPGMSLPILAWVAREQPARFDRIDTILSAKDWLKHELTGERTIDHTEATVPYLDTATERYDPAVFEAVDLPEAASKLPQLAAPTAVVGTVTDAAADATGVASGVPVVSGVFDVPASAIGSGAVTAGGTAITLGTSLTHQVLVDGPKPETSGIQMSLGTEGRWTYAIGSNAGTPSLEWVAETIADGVSVAELEAVAAAAPPGSNGVVFHPYLSSSGERGPFVDPNARGQFVGLSPEHGTEHLIRAVYEGLSLAVRDCVEHLPGNPTEVVASGGGTRSELWCQLVADCLDRPVSVPTGSEPGAAGAAILLAVALGEYPSLSAAADRMVTIDRRYDPREAVVDQYDALYGFFSSARERLQPVWAERSDVYERSISGERG</sequence>
<reference evidence="6" key="2">
    <citation type="submission" date="2020-09" db="EMBL/GenBank/DDBJ databases">
        <authorList>
            <person name="Sun Q."/>
            <person name="Ohkuma M."/>
        </authorList>
    </citation>
    <scope>NUCLEOTIDE SEQUENCE</scope>
    <source>
        <strain evidence="6">JCM 14359</strain>
    </source>
</reference>
<comment type="caution">
    <text evidence="6">The sequence shown here is derived from an EMBL/GenBank/DDBJ whole genome shotgun (WGS) entry which is preliminary data.</text>
</comment>
<dbReference type="Pfam" id="PF02782">
    <property type="entry name" value="FGGY_C"/>
    <property type="match status" value="1"/>
</dbReference>
<evidence type="ECO:0000259" key="4">
    <source>
        <dbReference type="Pfam" id="PF00370"/>
    </source>
</evidence>
<dbReference type="InterPro" id="IPR050406">
    <property type="entry name" value="FGGY_Carb_Kinase"/>
</dbReference>
<protein>
    <submittedName>
        <fullName evidence="6">Carbohydrate kinase</fullName>
    </submittedName>
</protein>
<feature type="domain" description="Carbohydrate kinase FGGY N-terminal" evidence="4">
    <location>
        <begin position="7"/>
        <end position="250"/>
    </location>
</feature>
<evidence type="ECO:0000259" key="5">
    <source>
        <dbReference type="Pfam" id="PF02782"/>
    </source>
</evidence>
<feature type="domain" description="Carbohydrate kinase FGGY C-terminal" evidence="5">
    <location>
        <begin position="260"/>
        <end position="443"/>
    </location>
</feature>
<evidence type="ECO:0000256" key="3">
    <source>
        <dbReference type="RuleBase" id="RU003733"/>
    </source>
</evidence>
<gene>
    <name evidence="6" type="ORF">GCM10008995_06620</name>
</gene>
<dbReference type="PANTHER" id="PTHR43095">
    <property type="entry name" value="SUGAR KINASE"/>
    <property type="match status" value="1"/>
</dbReference>
<organism evidence="6 7">
    <name type="scientific">Halobellus salinus</name>
    <dbReference type="NCBI Taxonomy" id="931585"/>
    <lineage>
        <taxon>Archaea</taxon>
        <taxon>Methanobacteriati</taxon>
        <taxon>Methanobacteriota</taxon>
        <taxon>Stenosarchaea group</taxon>
        <taxon>Halobacteria</taxon>
        <taxon>Halobacteriales</taxon>
        <taxon>Haloferacaceae</taxon>
        <taxon>Halobellus</taxon>
    </lineage>
</organism>
<dbReference type="SUPFAM" id="SSF53067">
    <property type="entry name" value="Actin-like ATPase domain"/>
    <property type="match status" value="2"/>
</dbReference>
<dbReference type="InterPro" id="IPR018485">
    <property type="entry name" value="FGGY_C"/>
</dbReference>
<dbReference type="PROSITE" id="PS00445">
    <property type="entry name" value="FGGY_KINASES_2"/>
    <property type="match status" value="1"/>
</dbReference>
<dbReference type="GO" id="GO:0016301">
    <property type="term" value="F:kinase activity"/>
    <property type="evidence" value="ECO:0007669"/>
    <property type="project" value="UniProtKB-KW"/>
</dbReference>
<dbReference type="PIRSF" id="PIRSF000538">
    <property type="entry name" value="GlpK"/>
    <property type="match status" value="1"/>
</dbReference>
<dbReference type="Proteomes" id="UP000653099">
    <property type="component" value="Unassembled WGS sequence"/>
</dbReference>
<comment type="similarity">
    <text evidence="3">Belongs to the FGGY kinase family.</text>
</comment>
<keyword evidence="1 3" id="KW-0808">Transferase</keyword>
<evidence type="ECO:0000256" key="2">
    <source>
        <dbReference type="ARBA" id="ARBA00022777"/>
    </source>
</evidence>
<name>A0A830ECT5_9EURY</name>
<proteinExistence type="inferred from homology"/>
<evidence type="ECO:0000256" key="1">
    <source>
        <dbReference type="ARBA" id="ARBA00022679"/>
    </source>
</evidence>
<dbReference type="InterPro" id="IPR043129">
    <property type="entry name" value="ATPase_NBD"/>
</dbReference>
<dbReference type="GO" id="GO:0005975">
    <property type="term" value="P:carbohydrate metabolic process"/>
    <property type="evidence" value="ECO:0007669"/>
    <property type="project" value="InterPro"/>
</dbReference>
<dbReference type="Pfam" id="PF00370">
    <property type="entry name" value="FGGY_N"/>
    <property type="match status" value="1"/>
</dbReference>
<dbReference type="InterPro" id="IPR018483">
    <property type="entry name" value="Carb_kinase_FGGY_CS"/>
</dbReference>
<dbReference type="GO" id="GO:0016773">
    <property type="term" value="F:phosphotransferase activity, alcohol group as acceptor"/>
    <property type="evidence" value="ECO:0007669"/>
    <property type="project" value="InterPro"/>
</dbReference>
<dbReference type="RefSeq" id="WP_188785959.1">
    <property type="nucleotide sequence ID" value="NZ_BMOC01000002.1"/>
</dbReference>
<evidence type="ECO:0000313" key="7">
    <source>
        <dbReference type="Proteomes" id="UP000653099"/>
    </source>
</evidence>
<reference evidence="6" key="1">
    <citation type="journal article" date="2014" name="Int. J. Syst. Evol. Microbiol.">
        <title>Complete genome sequence of Corynebacterium casei LMG S-19264T (=DSM 44701T), isolated from a smear-ripened cheese.</title>
        <authorList>
            <consortium name="US DOE Joint Genome Institute (JGI-PGF)"/>
            <person name="Walter F."/>
            <person name="Albersmeier A."/>
            <person name="Kalinowski J."/>
            <person name="Ruckert C."/>
        </authorList>
    </citation>
    <scope>NUCLEOTIDE SEQUENCE</scope>
    <source>
        <strain evidence="6">JCM 14359</strain>
    </source>
</reference>
<dbReference type="InterPro" id="IPR018484">
    <property type="entry name" value="FGGY_N"/>
</dbReference>
<dbReference type="EMBL" id="BMOC01000002">
    <property type="protein sequence ID" value="GGI99346.1"/>
    <property type="molecule type" value="Genomic_DNA"/>
</dbReference>
<dbReference type="InterPro" id="IPR000577">
    <property type="entry name" value="Carb_kinase_FGGY"/>
</dbReference>
<dbReference type="Gene3D" id="3.30.420.40">
    <property type="match status" value="2"/>
</dbReference>